<name>A0A0Z8G0X3_STRSU</name>
<protein>
    <submittedName>
        <fullName evidence="2">Uncharacterized protein</fullName>
    </submittedName>
</protein>
<accession>A0A0Z8G0X3</accession>
<evidence type="ECO:0000313" key="2">
    <source>
        <dbReference type="EMBL" id="CYU90277.1"/>
    </source>
</evidence>
<evidence type="ECO:0000313" key="3">
    <source>
        <dbReference type="Proteomes" id="UP000072794"/>
    </source>
</evidence>
<keyword evidence="1" id="KW-0175">Coiled coil</keyword>
<reference evidence="2 3" key="1">
    <citation type="submission" date="2016-02" db="EMBL/GenBank/DDBJ databases">
        <authorList>
            <consortium name="Pathogen Informatics"/>
        </authorList>
    </citation>
    <scope>NUCLEOTIDE SEQUENCE [LARGE SCALE GENOMIC DNA]</scope>
    <source>
        <strain evidence="2 3">LSS52</strain>
    </source>
</reference>
<feature type="coiled-coil region" evidence="1">
    <location>
        <begin position="15"/>
        <end position="56"/>
    </location>
</feature>
<gene>
    <name evidence="2" type="ORF">ERS132414_01243</name>
</gene>
<sequence>MSRIVNFGNGITARQRDVIDDLKDAIKRYEFLENENERLIKDQQEQEKKIDFLKQQNHQLFAAIGRQVWEQISSSAMSRKANRRKWMVKQ</sequence>
<dbReference type="RefSeq" id="WP_044775847.1">
    <property type="nucleotide sequence ID" value="NZ_CEDY01000004.1"/>
</dbReference>
<dbReference type="EMBL" id="FIHA01000022">
    <property type="protein sequence ID" value="CYU90277.1"/>
    <property type="molecule type" value="Genomic_DNA"/>
</dbReference>
<evidence type="ECO:0000256" key="1">
    <source>
        <dbReference type="SAM" id="Coils"/>
    </source>
</evidence>
<proteinExistence type="predicted"/>
<dbReference type="Proteomes" id="UP000072794">
    <property type="component" value="Unassembled WGS sequence"/>
</dbReference>
<dbReference type="AlphaFoldDB" id="A0A0Z8G0X3"/>
<organism evidence="2 3">
    <name type="scientific">Streptococcus suis</name>
    <dbReference type="NCBI Taxonomy" id="1307"/>
    <lineage>
        <taxon>Bacteria</taxon>
        <taxon>Bacillati</taxon>
        <taxon>Bacillota</taxon>
        <taxon>Bacilli</taxon>
        <taxon>Lactobacillales</taxon>
        <taxon>Streptococcaceae</taxon>
        <taxon>Streptococcus</taxon>
    </lineage>
</organism>